<evidence type="ECO:0000256" key="16">
    <source>
        <dbReference type="PROSITE-ProRule" id="PRU00221"/>
    </source>
</evidence>
<dbReference type="InterPro" id="IPR015943">
    <property type="entry name" value="WD40/YVTN_repeat-like_dom_sf"/>
</dbReference>
<dbReference type="GO" id="GO:0006886">
    <property type="term" value="P:intracellular protein transport"/>
    <property type="evidence" value="ECO:0007669"/>
    <property type="project" value="UniProtKB-UniRule"/>
</dbReference>
<dbReference type="CDD" id="cd22948">
    <property type="entry name" value="Coatomer_WDAD_alpha"/>
    <property type="match status" value="1"/>
</dbReference>
<reference evidence="21 22" key="1">
    <citation type="journal article" date="2024" name="bioRxiv">
        <title>A reference genome for Trichogramma kaykai: A tiny desert-dwelling parasitoid wasp with competing sex-ratio distorters.</title>
        <authorList>
            <person name="Culotta J."/>
            <person name="Lindsey A.R."/>
        </authorList>
    </citation>
    <scope>NUCLEOTIDE SEQUENCE [LARGE SCALE GENOMIC DNA]</scope>
    <source>
        <strain evidence="21 22">KSX58</strain>
    </source>
</reference>
<evidence type="ECO:0000313" key="22">
    <source>
        <dbReference type="Proteomes" id="UP001627154"/>
    </source>
</evidence>
<dbReference type="Gene3D" id="2.130.10.10">
    <property type="entry name" value="YVTN repeat-like/Quinoprotein amine dehydrogenase"/>
    <property type="match status" value="1"/>
</dbReference>
<evidence type="ECO:0000259" key="18">
    <source>
        <dbReference type="Pfam" id="PF04053"/>
    </source>
</evidence>
<dbReference type="FunFam" id="2.130.10.10:FF:000010">
    <property type="entry name" value="Coatomer subunit alpha"/>
    <property type="match status" value="1"/>
</dbReference>
<accession>A0ABD2XQT1</accession>
<comment type="caution">
    <text evidence="21">The sequence shown here is derived from an EMBL/GenBank/DDBJ whole genome shotgun (WGS) entry which is preliminary data.</text>
</comment>
<dbReference type="GO" id="GO:0030126">
    <property type="term" value="C:COPI vesicle coat"/>
    <property type="evidence" value="ECO:0007669"/>
    <property type="project" value="UniProtKB-UniRule"/>
</dbReference>
<dbReference type="InterPro" id="IPR001680">
    <property type="entry name" value="WD40_rpt"/>
</dbReference>
<keyword evidence="6" id="KW-0677">Repeat</keyword>
<dbReference type="Pfam" id="PF23953">
    <property type="entry name" value="TPR_COPA_B"/>
    <property type="match status" value="1"/>
</dbReference>
<feature type="repeat" description="WD" evidence="16">
    <location>
        <begin position="203"/>
        <end position="244"/>
    </location>
</feature>
<evidence type="ECO:0000256" key="5">
    <source>
        <dbReference type="ARBA" id="ARBA00022574"/>
    </source>
</evidence>
<dbReference type="Proteomes" id="UP001627154">
    <property type="component" value="Unassembled WGS sequence"/>
</dbReference>
<dbReference type="PROSITE" id="PS50082">
    <property type="entry name" value="WD_REPEATS_2"/>
    <property type="match status" value="5"/>
</dbReference>
<feature type="domain" description="COPA/B second beta-propeller" evidence="18">
    <location>
        <begin position="343"/>
        <end position="585"/>
    </location>
</feature>
<dbReference type="InterPro" id="IPR050844">
    <property type="entry name" value="Coatomer_complex_subunit"/>
</dbReference>
<dbReference type="InterPro" id="IPR019775">
    <property type="entry name" value="WD40_repeat_CS"/>
</dbReference>
<evidence type="ECO:0000256" key="9">
    <source>
        <dbReference type="ARBA" id="ARBA00023034"/>
    </source>
</evidence>
<dbReference type="Pfam" id="PF04053">
    <property type="entry name" value="B-prop_COPA_B_2nd"/>
    <property type="match status" value="1"/>
</dbReference>
<evidence type="ECO:0000259" key="19">
    <source>
        <dbReference type="Pfam" id="PF06957"/>
    </source>
</evidence>
<dbReference type="GO" id="GO:0000139">
    <property type="term" value="C:Golgi membrane"/>
    <property type="evidence" value="ECO:0007669"/>
    <property type="project" value="UniProtKB-SubCell"/>
</dbReference>
<protein>
    <recommendedName>
        <fullName evidence="14 15">Coatomer subunit alpha</fullName>
    </recommendedName>
</protein>
<keyword evidence="7 15" id="KW-0931">ER-Golgi transport</keyword>
<dbReference type="AlphaFoldDB" id="A0ABD2XQT1"/>
<name>A0ABD2XQT1_9HYME</name>
<evidence type="ECO:0000256" key="10">
    <source>
        <dbReference type="ARBA" id="ARBA00023136"/>
    </source>
</evidence>
<dbReference type="InterPro" id="IPR020472">
    <property type="entry name" value="WD40_PAC1"/>
</dbReference>
<evidence type="ECO:0000256" key="6">
    <source>
        <dbReference type="ARBA" id="ARBA00022737"/>
    </source>
</evidence>
<keyword evidence="3 15" id="KW-0813">Transport</keyword>
<comment type="function">
    <text evidence="11">The coatomer is a cytosolic protein complex that binds to dilysine motifs and reversibly associates with Golgi non-clathrin-coated vesicles, which further mediate biosynthetic protein transport from the ER, via the Golgi up to the trans Golgi network. Coatomer complex is required for budding from Golgi membranes, and is essential for the retrograde Golgi-to-ER transport of dilysine-tagged proteins. In mammals, the coatomer can only be recruited by membranes associated to ADP-ribosylation factors (ARFs), which are small GTP-binding proteins; the complex also influences the Golgi structural integrity, as well as the processing, activity, and endocytic recycling of LDL receptors.</text>
</comment>
<keyword evidence="22" id="KW-1185">Reference proteome</keyword>
<feature type="compositionally biased region" description="Acidic residues" evidence="17">
    <location>
        <begin position="842"/>
        <end position="852"/>
    </location>
</feature>
<keyword evidence="4 15" id="KW-0963">Cytoplasm</keyword>
<sequence length="1203" mass="137062">MLTKFETKSARVKGLSFHCKRPWILASLHNGIIQLWDYRMCALLDKFDEHDGPVRGICFHNQQPLFVSGGDDYKIKIWNYKLRRCIFTLLGHLDYIRTTQFHHEYPWILSASDDQTIRIWNWQSRTCIAVLTGHNHYVMCAQFHPSEDMIVSASLDQTVRVWDISGLRKKNVAPGPNGLDEHLKNPGATDLFGQADAVVKHVLEGHDRGVNWATFHPTLPLIVTGADDRQIKIWRMNDSKAWEIDTCRGHYNNVSCVLFHQKQDLILSNSEDKSIRVWDMTKRTCLHTFRREHERFWVLTAHPTMNLFAAGHDSGMIIFKLERERPAYTVHKNILYYIKERYLRKLDFNTSKDVSVMPIKGNSRTPPHSISYNQAEHSILVCFRNATNLENSTYDLYTLPKEDEHSESDSKRASGMTAIWVARNRFAVLDRHMSTQSVQLKNLKNETLKKISMPNCDEIYYSGTGLLLVQDHDIVSQYDIQQKKYVADVKVSKCRYVVWSPDMAYVAFLSKHSMVVCNKKLETLYIIHENTRIKSAVWTDDYVLIYTTSNHIKYAIINGDYGIIRTLDLPIYLTKVKGEQVYCLDRECKPRILRIDQTEFKFKLSLIHKKYEDVLHMVQSANLVGQSIISYLQQKGFPEVALHFVKDEKTRFSLALECGNIQIALEAARVLDSAACWERLSQAALQQGNHQIAEMCYQRIKHFEKLAFLYLITGNLDKLKKMTKIAEIRKDVSGQYQGSVVLGDMADVVKILQSAGQKCLSQSASAAYKCDSDEQPGDVTVAPNATYLRPPVPVYSFENNWPLLTVSKGFFDNPIKTSKHDHLSAAAPKDENLIQDGWLSDEEDANAGDENDEKNSSKGSENGPEAGWDVGDLDLPADTEFAMPSEEYFTPPIAGRPVSAAFSGSGYLHDHAAGGAYETAFNKLFKDISVASFGKLKPTAMRLFLSSRMMAPFNANCGSLYYYPARNWKVDTLTKAPMPAFILKVPQLSKILQVGYNLTTSAKLDEAVEKFQKILHTIPFIIVDTKAEIAEIDQLIKICKEYTVGLKVEIERRNISNSKEPDIKRICELAAYFTHSELQPIHQILSIRCAVNTMFKYKYYKSAKLFARRLLELGPRPEIVQKIKKIMQACDANPTDATPLEYDEYNPFHTCAASYKPIYKGSPIVHCNYCDAAYQMSFADEVCRVCDLALINHRENVPAGGKS</sequence>
<feature type="region of interest" description="Disordered" evidence="17">
    <location>
        <begin position="842"/>
        <end position="871"/>
    </location>
</feature>
<dbReference type="PANTHER" id="PTHR19876">
    <property type="entry name" value="COATOMER"/>
    <property type="match status" value="1"/>
</dbReference>
<evidence type="ECO:0000256" key="13">
    <source>
        <dbReference type="ARBA" id="ARBA00062633"/>
    </source>
</evidence>
<evidence type="ECO:0000256" key="11">
    <source>
        <dbReference type="ARBA" id="ARBA00024791"/>
    </source>
</evidence>
<dbReference type="EMBL" id="JBJJXI010000002">
    <property type="protein sequence ID" value="KAL3407813.1"/>
    <property type="molecule type" value="Genomic_DNA"/>
</dbReference>
<dbReference type="InterPro" id="IPR036322">
    <property type="entry name" value="WD40_repeat_dom_sf"/>
</dbReference>
<evidence type="ECO:0000256" key="3">
    <source>
        <dbReference type="ARBA" id="ARBA00022448"/>
    </source>
</evidence>
<keyword evidence="10 15" id="KW-0472">Membrane</keyword>
<comment type="function">
    <text evidence="12">Xenin stimulates exocrine pancreatic secretion. It inhibits pentagastrin-stimulated secretion of acid, to induce exocrine pancreatic secretion and to affect small and large intestinal motility. In the gut, xenin interacts with the neurotensin receptor.</text>
</comment>
<evidence type="ECO:0000256" key="1">
    <source>
        <dbReference type="ARBA" id="ARBA00004255"/>
    </source>
</evidence>
<dbReference type="InterPro" id="IPR006692">
    <property type="entry name" value="Beta-prop_COPA/B_2nd"/>
</dbReference>
<keyword evidence="8 15" id="KW-0653">Protein transport</keyword>
<evidence type="ECO:0000313" key="21">
    <source>
        <dbReference type="EMBL" id="KAL3407813.1"/>
    </source>
</evidence>
<feature type="repeat" description="WD" evidence="16">
    <location>
        <begin position="89"/>
        <end position="130"/>
    </location>
</feature>
<dbReference type="Gene3D" id="1.25.40.470">
    <property type="match status" value="1"/>
</dbReference>
<gene>
    <name evidence="21" type="ORF">TKK_000066</name>
</gene>
<dbReference type="InterPro" id="IPR056176">
    <property type="entry name" value="TPR_COPA_B"/>
</dbReference>
<feature type="repeat" description="WD" evidence="16">
    <location>
        <begin position="131"/>
        <end position="165"/>
    </location>
</feature>
<organism evidence="21 22">
    <name type="scientific">Trichogramma kaykai</name>
    <dbReference type="NCBI Taxonomy" id="54128"/>
    <lineage>
        <taxon>Eukaryota</taxon>
        <taxon>Metazoa</taxon>
        <taxon>Ecdysozoa</taxon>
        <taxon>Arthropoda</taxon>
        <taxon>Hexapoda</taxon>
        <taxon>Insecta</taxon>
        <taxon>Pterygota</taxon>
        <taxon>Neoptera</taxon>
        <taxon>Endopterygota</taxon>
        <taxon>Hymenoptera</taxon>
        <taxon>Apocrita</taxon>
        <taxon>Proctotrupomorpha</taxon>
        <taxon>Chalcidoidea</taxon>
        <taxon>Trichogrammatidae</taxon>
        <taxon>Trichogramma</taxon>
    </lineage>
</organism>
<feature type="repeat" description="WD" evidence="16">
    <location>
        <begin position="247"/>
        <end position="288"/>
    </location>
</feature>
<dbReference type="PROSITE" id="PS50294">
    <property type="entry name" value="WD_REPEATS_REGION"/>
    <property type="match status" value="5"/>
</dbReference>
<dbReference type="Pfam" id="PF00400">
    <property type="entry name" value="WD40"/>
    <property type="match status" value="5"/>
</dbReference>
<dbReference type="InterPro" id="IPR016391">
    <property type="entry name" value="Coatomer_asu"/>
</dbReference>
<keyword evidence="9 15" id="KW-0333">Golgi apparatus</keyword>
<dbReference type="GO" id="GO:0016192">
    <property type="term" value="P:vesicle-mediated transport"/>
    <property type="evidence" value="ECO:0007669"/>
    <property type="project" value="UniProtKB-KW"/>
</dbReference>
<evidence type="ECO:0000256" key="2">
    <source>
        <dbReference type="ARBA" id="ARBA00004347"/>
    </source>
</evidence>
<evidence type="ECO:0000256" key="12">
    <source>
        <dbReference type="ARBA" id="ARBA00057585"/>
    </source>
</evidence>
<dbReference type="PIRSF" id="PIRSF003354">
    <property type="entry name" value="Coatomer_alpha_subunit"/>
    <property type="match status" value="1"/>
</dbReference>
<evidence type="ECO:0000256" key="4">
    <source>
        <dbReference type="ARBA" id="ARBA00022490"/>
    </source>
</evidence>
<dbReference type="PROSITE" id="PS00678">
    <property type="entry name" value="WD_REPEATS_1"/>
    <property type="match status" value="1"/>
</dbReference>
<dbReference type="PRINTS" id="PR00320">
    <property type="entry name" value="GPROTEINBRPT"/>
</dbReference>
<feature type="domain" description="COPA/B TPR" evidence="20">
    <location>
        <begin position="614"/>
        <end position="757"/>
    </location>
</feature>
<dbReference type="SUPFAM" id="SSF50978">
    <property type="entry name" value="WD40 repeat-like"/>
    <property type="match status" value="1"/>
</dbReference>
<evidence type="ECO:0000259" key="20">
    <source>
        <dbReference type="Pfam" id="PF23953"/>
    </source>
</evidence>
<feature type="repeat" description="WD" evidence="16">
    <location>
        <begin position="47"/>
        <end position="88"/>
    </location>
</feature>
<evidence type="ECO:0000256" key="14">
    <source>
        <dbReference type="ARBA" id="ARBA00073979"/>
    </source>
</evidence>
<comment type="subunit">
    <text evidence="13">Oligomeric complex that consists of at least the alpha, beta, beta', gamma, delta, epsilon and zeta subunits. Interacts with SCYL1. Interacts with JAGN1. Interacts with TMEM41B. Interacts with SVEP1. Probably interacts with PEX11A.</text>
</comment>
<dbReference type="FunFam" id="1.25.40.470:FF:000002">
    <property type="entry name" value="Coatomer subunit alpha"/>
    <property type="match status" value="1"/>
</dbReference>
<keyword evidence="5 16" id="KW-0853">WD repeat</keyword>
<dbReference type="InterPro" id="IPR010714">
    <property type="entry name" value="Coatomer_asu_C"/>
</dbReference>
<feature type="domain" description="Coatomer alpha subunit C-terminal" evidence="19">
    <location>
        <begin position="808"/>
        <end position="1191"/>
    </location>
</feature>
<evidence type="ECO:0000256" key="17">
    <source>
        <dbReference type="SAM" id="MobiDB-lite"/>
    </source>
</evidence>
<dbReference type="CDD" id="cd00200">
    <property type="entry name" value="WD40"/>
    <property type="match status" value="1"/>
</dbReference>
<dbReference type="PANTHER" id="PTHR19876:SF1">
    <property type="entry name" value="COATOMER SUBUNIT ALPHA"/>
    <property type="match status" value="1"/>
</dbReference>
<evidence type="ECO:0000256" key="7">
    <source>
        <dbReference type="ARBA" id="ARBA00022892"/>
    </source>
</evidence>
<dbReference type="InterPro" id="IPR047312">
    <property type="entry name" value="Coatomer_alpha_WD-assoc_reg"/>
</dbReference>
<dbReference type="SMART" id="SM00320">
    <property type="entry name" value="WD40"/>
    <property type="match status" value="7"/>
</dbReference>
<evidence type="ECO:0000256" key="8">
    <source>
        <dbReference type="ARBA" id="ARBA00022927"/>
    </source>
</evidence>
<evidence type="ECO:0000256" key="15">
    <source>
        <dbReference type="PIRNR" id="PIRNR003354"/>
    </source>
</evidence>
<dbReference type="Pfam" id="PF06957">
    <property type="entry name" value="COPI_C"/>
    <property type="match status" value="1"/>
</dbReference>
<proteinExistence type="predicted"/>
<comment type="subcellular location">
    <subcellularLocation>
        <location evidence="15">Cytoplasm</location>
    </subcellularLocation>
    <subcellularLocation>
        <location evidence="1 15">Golgi apparatus membrane</location>
        <topology evidence="1 15">Peripheral membrane protein</topology>
        <orientation evidence="1">Cytoplasmic side</orientation>
    </subcellularLocation>
    <subcellularLocation>
        <location evidence="2">Cytoplasmic vesicle</location>
        <location evidence="2">COPI-coated vesicle membrane</location>
        <topology evidence="2">Peripheral membrane protein</topology>
        <orientation evidence="2">Cytoplasmic side</orientation>
    </subcellularLocation>
</comment>